<proteinExistence type="predicted"/>
<dbReference type="Proteomes" id="UP000825123">
    <property type="component" value="Chromosome"/>
</dbReference>
<dbReference type="GO" id="GO:0008757">
    <property type="term" value="F:S-adenosylmethionine-dependent methyltransferase activity"/>
    <property type="evidence" value="ECO:0007669"/>
    <property type="project" value="InterPro"/>
</dbReference>
<accession>A0A8D5ZJT9</accession>
<gene>
    <name evidence="2" type="ORF">KN1_22930</name>
</gene>
<dbReference type="EMBL" id="AP024597">
    <property type="protein sequence ID" value="BCU70996.1"/>
    <property type="molecule type" value="Genomic_DNA"/>
</dbReference>
<organism evidence="2 3">
    <name type="scientific">Stygiolobus caldivivus</name>
    <dbReference type="NCBI Taxonomy" id="2824673"/>
    <lineage>
        <taxon>Archaea</taxon>
        <taxon>Thermoproteota</taxon>
        <taxon>Thermoprotei</taxon>
        <taxon>Sulfolobales</taxon>
        <taxon>Sulfolobaceae</taxon>
        <taxon>Stygiolobus</taxon>
    </lineage>
</organism>
<dbReference type="Gene3D" id="3.40.50.150">
    <property type="entry name" value="Vaccinia Virus protein VP39"/>
    <property type="match status" value="1"/>
</dbReference>
<feature type="domain" description="Methyltransferase type 11" evidence="1">
    <location>
        <begin position="39"/>
        <end position="137"/>
    </location>
</feature>
<evidence type="ECO:0000259" key="1">
    <source>
        <dbReference type="Pfam" id="PF08241"/>
    </source>
</evidence>
<dbReference type="KEGG" id="csty:KN1_22930"/>
<evidence type="ECO:0000313" key="2">
    <source>
        <dbReference type="EMBL" id="BCU70996.1"/>
    </source>
</evidence>
<keyword evidence="3" id="KW-1185">Reference proteome</keyword>
<protein>
    <recommendedName>
        <fullName evidence="1">Methyltransferase type 11 domain-containing protein</fullName>
    </recommendedName>
</protein>
<sequence length="176" mass="20723">MIDVNDFQPVLRMGITVDEEAYIARKLAPVVDKVEDRVLDIAPSNCLIPIYLSVELGKEILAVDDWKYFKREDAEKLIKKYNANVKLFDGLPKIPFGNESFYFIYSVMYFYNLKRDIMKIVVSEIRRILKTHGQVLIVDPIMTRGKIRKEMEEQKFKLIEYTENNALSFSKWEKTE</sequence>
<dbReference type="RefSeq" id="WP_221287731.1">
    <property type="nucleotide sequence ID" value="NZ_AP024597.1"/>
</dbReference>
<dbReference type="AlphaFoldDB" id="A0A8D5ZJT9"/>
<dbReference type="CDD" id="cd02440">
    <property type="entry name" value="AdoMet_MTases"/>
    <property type="match status" value="1"/>
</dbReference>
<dbReference type="InterPro" id="IPR013216">
    <property type="entry name" value="Methyltransf_11"/>
</dbReference>
<dbReference type="SUPFAM" id="SSF53335">
    <property type="entry name" value="S-adenosyl-L-methionine-dependent methyltransferases"/>
    <property type="match status" value="1"/>
</dbReference>
<reference evidence="2 3" key="1">
    <citation type="submission" date="2021-04" db="EMBL/GenBank/DDBJ databases">
        <title>Complete genome sequence of Stygiolobus sp. KN-1.</title>
        <authorList>
            <person name="Nakamura K."/>
            <person name="Sakai H."/>
            <person name="Kurosawa N."/>
        </authorList>
    </citation>
    <scope>NUCLEOTIDE SEQUENCE [LARGE SCALE GENOMIC DNA]</scope>
    <source>
        <strain evidence="2 3">KN-1</strain>
    </source>
</reference>
<name>A0A8D5ZJT9_9CREN</name>
<evidence type="ECO:0000313" key="3">
    <source>
        <dbReference type="Proteomes" id="UP000825123"/>
    </source>
</evidence>
<dbReference type="GeneID" id="66164024"/>
<dbReference type="InterPro" id="IPR029063">
    <property type="entry name" value="SAM-dependent_MTases_sf"/>
</dbReference>
<dbReference type="Pfam" id="PF08241">
    <property type="entry name" value="Methyltransf_11"/>
    <property type="match status" value="1"/>
</dbReference>